<dbReference type="PANTHER" id="PTHR40940">
    <property type="entry name" value="PROTEIN BATD-RELATED"/>
    <property type="match status" value="1"/>
</dbReference>
<feature type="domain" description="DUF7939" evidence="3">
    <location>
        <begin position="462"/>
        <end position="535"/>
    </location>
</feature>
<keyword evidence="5" id="KW-1185">Reference proteome</keyword>
<evidence type="ECO:0000256" key="2">
    <source>
        <dbReference type="SAM" id="SignalP"/>
    </source>
</evidence>
<evidence type="ECO:0000313" key="5">
    <source>
        <dbReference type="Proteomes" id="UP001596013"/>
    </source>
</evidence>
<feature type="chain" id="PRO_5047107368" evidence="2">
    <location>
        <begin position="24"/>
        <end position="561"/>
    </location>
</feature>
<dbReference type="InterPro" id="IPR057699">
    <property type="entry name" value="DUF7939"/>
</dbReference>
<name>A0ABW0JPP7_9GAMM</name>
<evidence type="ECO:0000256" key="1">
    <source>
        <dbReference type="SAM" id="Phobius"/>
    </source>
</evidence>
<dbReference type="PANTHER" id="PTHR40940:SF1">
    <property type="entry name" value="PROTEIN BATD"/>
    <property type="match status" value="1"/>
</dbReference>
<dbReference type="RefSeq" id="WP_377305732.1">
    <property type="nucleotide sequence ID" value="NZ_JBHSMK010000008.1"/>
</dbReference>
<keyword evidence="2" id="KW-0732">Signal</keyword>
<accession>A0ABW0JPP7</accession>
<dbReference type="InterPro" id="IPR025738">
    <property type="entry name" value="BatD"/>
</dbReference>
<comment type="caution">
    <text evidence="4">The sequence shown here is derived from an EMBL/GenBank/DDBJ whole genome shotgun (WGS) entry which is preliminary data.</text>
</comment>
<dbReference type="Pfam" id="PF13584">
    <property type="entry name" value="BatD"/>
    <property type="match status" value="1"/>
</dbReference>
<sequence length="561" mass="60044">MTVRRLIIGWWMLLLLAPALARATDVQATLDRSSVQLGETVTLNLRVENASGGMAMPDLSALDQDFSILGTSQNSSLSVVNGAATSSLTFGVALRPKHVGALQIPSLHIAGGQTQPLQLQVIAPDPNAATATNRDVFMEAQVEPQRGYVGQQLSYVTRLYYATSISNGALSAPQLDGVEVSQVGNDLNYDAERGGRTYHVLERRYALIPQHAGRVEIPAVDFQGEAIDPNDPNSFFGSSTPVSASAPAISIDVRATPADWGKSAWLPARQLSLTMDGWPGAQDQVRVGQPLNLTMTLQATGLAYESLPALSLPPLDGAKAYPDKPVVGTRQDGPWLAGRRQQTFAVVPERAGTLTIPATTLKWWNVLTDRMDVAQIPAHQVTVLPAVGSAAVQTSVPAPTSSGAAIVPAAAAPSTPWRWIALGSIGLWLCSMLAWWWRRRRRALPRTVPKDGSTTSRQGQLAFVAAARSGNAAAQAHSLLNWARTERPAIQHLGELAAALDDAEQRAAIARLQQRHYAAAPTADDGAKLADAFKRGFVWRTVDGGHDPSALPPLYPFKLHE</sequence>
<reference evidence="5" key="1">
    <citation type="journal article" date="2019" name="Int. J. Syst. Evol. Microbiol.">
        <title>The Global Catalogue of Microorganisms (GCM) 10K type strain sequencing project: providing services to taxonomists for standard genome sequencing and annotation.</title>
        <authorList>
            <consortium name="The Broad Institute Genomics Platform"/>
            <consortium name="The Broad Institute Genome Sequencing Center for Infectious Disease"/>
            <person name="Wu L."/>
            <person name="Ma J."/>
        </authorList>
    </citation>
    <scope>NUCLEOTIDE SEQUENCE [LARGE SCALE GENOMIC DNA]</scope>
    <source>
        <strain evidence="5">JCM 17130</strain>
    </source>
</reference>
<proteinExistence type="predicted"/>
<protein>
    <submittedName>
        <fullName evidence="4">BatD family protein</fullName>
    </submittedName>
</protein>
<dbReference type="Pfam" id="PF25607">
    <property type="entry name" value="DUF7939"/>
    <property type="match status" value="1"/>
</dbReference>
<gene>
    <name evidence="4" type="ORF">ACFPME_12385</name>
</gene>
<evidence type="ECO:0000259" key="3">
    <source>
        <dbReference type="Pfam" id="PF25607"/>
    </source>
</evidence>
<dbReference type="EMBL" id="JBHSMK010000008">
    <property type="protein sequence ID" value="MFC5437360.1"/>
    <property type="molecule type" value="Genomic_DNA"/>
</dbReference>
<dbReference type="Proteomes" id="UP001596013">
    <property type="component" value="Unassembled WGS sequence"/>
</dbReference>
<organism evidence="4 5">
    <name type="scientific">Rhodanobacter umsongensis</name>
    <dbReference type="NCBI Taxonomy" id="633153"/>
    <lineage>
        <taxon>Bacteria</taxon>
        <taxon>Pseudomonadati</taxon>
        <taxon>Pseudomonadota</taxon>
        <taxon>Gammaproteobacteria</taxon>
        <taxon>Lysobacterales</taxon>
        <taxon>Rhodanobacteraceae</taxon>
        <taxon>Rhodanobacter</taxon>
    </lineage>
</organism>
<keyword evidence="1" id="KW-0812">Transmembrane</keyword>
<keyword evidence="1" id="KW-0472">Membrane</keyword>
<feature type="transmembrane region" description="Helical" evidence="1">
    <location>
        <begin position="417"/>
        <end position="437"/>
    </location>
</feature>
<keyword evidence="1" id="KW-1133">Transmembrane helix</keyword>
<feature type="signal peptide" evidence="2">
    <location>
        <begin position="1"/>
        <end position="23"/>
    </location>
</feature>
<evidence type="ECO:0000313" key="4">
    <source>
        <dbReference type="EMBL" id="MFC5437360.1"/>
    </source>
</evidence>